<dbReference type="EMBL" id="CAJOBH010007011">
    <property type="protein sequence ID" value="CAF4072468.1"/>
    <property type="molecule type" value="Genomic_DNA"/>
</dbReference>
<dbReference type="Proteomes" id="UP000681967">
    <property type="component" value="Unassembled WGS sequence"/>
</dbReference>
<dbReference type="Gene3D" id="1.20.58.60">
    <property type="match status" value="1"/>
</dbReference>
<evidence type="ECO:0000256" key="4">
    <source>
        <dbReference type="ARBA" id="ARBA00023136"/>
    </source>
</evidence>
<comment type="subcellular location">
    <subcellularLocation>
        <location evidence="1">Endomembrane system</location>
    </subcellularLocation>
</comment>
<evidence type="ECO:0000313" key="7">
    <source>
        <dbReference type="Proteomes" id="UP000681967"/>
    </source>
</evidence>
<gene>
    <name evidence="6" type="ORF">BYL167_LOCUS17602</name>
</gene>
<evidence type="ECO:0000256" key="2">
    <source>
        <dbReference type="ARBA" id="ARBA00022553"/>
    </source>
</evidence>
<protein>
    <submittedName>
        <fullName evidence="6">Uncharacterized protein</fullName>
    </submittedName>
</protein>
<feature type="non-terminal residue" evidence="6">
    <location>
        <position position="1"/>
    </location>
</feature>
<keyword evidence="5" id="KW-0175">Coiled coil</keyword>
<dbReference type="AlphaFoldDB" id="A0A8S2PY12"/>
<sequence>LKDFDFQALDENIHNHTSNYNRFNKQLSDLRQYTSTEGQRILHEEQMSVETRWNQINRLTTDKIRETERLYESRKSFHNRFEVFERTAREIVEQVEGSGQIQTSTWNQTFLRLQQTQKQLETIQPLISTIGKELINFELSGLSKADSQTIQNAFDAHRQRINTVEIILQKRLNLLQRYEQHINCSMEIRKKLQKINDEIQQRQQMKLTDIDLIRTEFDRYTNDLRSIQSESSLLDRLMEESNTTLSDSTTNRNIFFLVEYRTIQNLVDSIDNKTLNREIQNEDTNLNLLRTKYKTLSSDLSSQERQQAEIAMTKIQVELEQVKEQVEKRYERLNTLIQQRQELDQTYDRFMIWYDDKQRLIPTDTTIPLKTVEVERLLKKYTDALNETKSQRITLENILKLNENVKQGYYYEDKIEYNLHTHELAHKLNHLEEALTDRFRQLNVANEQRLEIDRIMTKLNESIKTTEQQIKDPFTNDLQQPTNVIKDKSKTMQSLLQATRERMSEFEELTRIHNLVASTLNDSERITLNEKYTLLKEKYSRLVDSLTQRITSLDEAIRERTEFEQENDQFQIFYQKLQDEFVKEKQQKLTDVNYPSNERRLEQYKKLLEHLDETVNHFKELTRIQRLLTNKGHRIDFRSAGELNANLKTLEGQIRNEIERIERALQTEKEFYNIDKELDSYLHISAEQLKSSQHHQDKDAIFQTIANRLQQSEHELNKSIQLSERLINDLPRSKYEQLKRTIENRHERLQALKKTCEKARGEHEHMIKTQNKLNEDLITIIDWFRKLIQDLNHPFELNLSLNPVTDLQDSVNQIEVSVDQRLIRIDQALHDEPNLVNSNDVEIRQRLKILEELKHQVKPLINKQRIILNDIHQGITHYIKLTTDVKAVICDADFKLAPFFDGYDRKRLDEHEKELN</sequence>
<name>A0A8S2PY12_9BILA</name>
<accession>A0A8S2PY12</accession>
<dbReference type="PANTHER" id="PTHR14514">
    <property type="entry name" value="PKA ANCHORING PROTEIN"/>
    <property type="match status" value="1"/>
</dbReference>
<proteinExistence type="predicted"/>
<evidence type="ECO:0000256" key="5">
    <source>
        <dbReference type="SAM" id="Coils"/>
    </source>
</evidence>
<dbReference type="SUPFAM" id="SSF46966">
    <property type="entry name" value="Spectrin repeat"/>
    <property type="match status" value="2"/>
</dbReference>
<comment type="caution">
    <text evidence="6">The sequence shown here is derived from an EMBL/GenBank/DDBJ whole genome shotgun (WGS) entry which is preliminary data.</text>
</comment>
<evidence type="ECO:0000256" key="1">
    <source>
        <dbReference type="ARBA" id="ARBA00004308"/>
    </source>
</evidence>
<feature type="non-terminal residue" evidence="6">
    <location>
        <position position="916"/>
    </location>
</feature>
<dbReference type="PANTHER" id="PTHR14514:SF7">
    <property type="entry name" value="KASH DOMAIN-CONTAINING PROTEIN"/>
    <property type="match status" value="1"/>
</dbReference>
<feature type="coiled-coil region" evidence="5">
    <location>
        <begin position="732"/>
        <end position="762"/>
    </location>
</feature>
<reference evidence="6" key="1">
    <citation type="submission" date="2021-02" db="EMBL/GenBank/DDBJ databases">
        <authorList>
            <person name="Nowell W R."/>
        </authorList>
    </citation>
    <scope>NUCLEOTIDE SEQUENCE</scope>
</reference>
<evidence type="ECO:0000313" key="6">
    <source>
        <dbReference type="EMBL" id="CAF4072468.1"/>
    </source>
</evidence>
<keyword evidence="4" id="KW-0472">Membrane</keyword>
<evidence type="ECO:0000256" key="3">
    <source>
        <dbReference type="ARBA" id="ARBA00022737"/>
    </source>
</evidence>
<feature type="coiled-coil region" evidence="5">
    <location>
        <begin position="601"/>
        <end position="667"/>
    </location>
</feature>
<feature type="coiled-coil region" evidence="5">
    <location>
        <begin position="272"/>
        <end position="343"/>
    </location>
</feature>
<organism evidence="6 7">
    <name type="scientific">Rotaria magnacalcarata</name>
    <dbReference type="NCBI Taxonomy" id="392030"/>
    <lineage>
        <taxon>Eukaryota</taxon>
        <taxon>Metazoa</taxon>
        <taxon>Spiralia</taxon>
        <taxon>Gnathifera</taxon>
        <taxon>Rotifera</taxon>
        <taxon>Eurotatoria</taxon>
        <taxon>Bdelloidea</taxon>
        <taxon>Philodinida</taxon>
        <taxon>Philodinidae</taxon>
        <taxon>Rotaria</taxon>
    </lineage>
</organism>
<keyword evidence="2" id="KW-0597">Phosphoprotein</keyword>
<keyword evidence="3" id="KW-0677">Repeat</keyword>